<dbReference type="GO" id="GO:0005930">
    <property type="term" value="C:axoneme"/>
    <property type="evidence" value="ECO:0007669"/>
    <property type="project" value="UniProtKB-SubCell"/>
</dbReference>
<feature type="compositionally biased region" description="Basic and acidic residues" evidence="15">
    <location>
        <begin position="2217"/>
        <end position="2232"/>
    </location>
</feature>
<dbReference type="GO" id="GO:0031514">
    <property type="term" value="C:motile cilium"/>
    <property type="evidence" value="ECO:0007669"/>
    <property type="project" value="UniProtKB-ARBA"/>
</dbReference>
<feature type="compositionally biased region" description="Low complexity" evidence="15">
    <location>
        <begin position="4292"/>
        <end position="4302"/>
    </location>
</feature>
<evidence type="ECO:0000313" key="18">
    <source>
        <dbReference type="Proteomes" id="UP000728185"/>
    </source>
</evidence>
<dbReference type="GO" id="GO:0008569">
    <property type="term" value="F:minus-end-directed microtubule motor activity"/>
    <property type="evidence" value="ECO:0007669"/>
    <property type="project" value="InterPro"/>
</dbReference>
<evidence type="ECO:0000256" key="8">
    <source>
        <dbReference type="ARBA" id="ARBA00023017"/>
    </source>
</evidence>
<evidence type="ECO:0000256" key="9">
    <source>
        <dbReference type="ARBA" id="ARBA00023054"/>
    </source>
</evidence>
<evidence type="ECO:0000256" key="3">
    <source>
        <dbReference type="ARBA" id="ARBA00022490"/>
    </source>
</evidence>
<dbReference type="SMART" id="SM00382">
    <property type="entry name" value="AAA"/>
    <property type="match status" value="2"/>
</dbReference>
<organism evidence="17 18">
    <name type="scientific">Fasciolopsis buskii</name>
    <dbReference type="NCBI Taxonomy" id="27845"/>
    <lineage>
        <taxon>Eukaryota</taxon>
        <taxon>Metazoa</taxon>
        <taxon>Spiralia</taxon>
        <taxon>Lophotrochozoa</taxon>
        <taxon>Platyhelminthes</taxon>
        <taxon>Trematoda</taxon>
        <taxon>Digenea</taxon>
        <taxon>Plagiorchiida</taxon>
        <taxon>Echinostomata</taxon>
        <taxon>Echinostomatoidea</taxon>
        <taxon>Fasciolidae</taxon>
        <taxon>Fasciolopsis</taxon>
    </lineage>
</organism>
<dbReference type="InterPro" id="IPR042222">
    <property type="entry name" value="Dynein_2_N"/>
</dbReference>
<dbReference type="FunFam" id="1.10.287.2620:FF:000002">
    <property type="entry name" value="Dynein heavy chain 2, axonemal"/>
    <property type="match status" value="1"/>
</dbReference>
<gene>
    <name evidence="17" type="ORF">FBUS_03430</name>
</gene>
<dbReference type="Pfam" id="PF17852">
    <property type="entry name" value="Dynein_AAA_lid"/>
    <property type="match status" value="1"/>
</dbReference>
<dbReference type="FunFam" id="1.20.920.20:FF:000001">
    <property type="entry name" value="dynein heavy chain 2, axonemal"/>
    <property type="match status" value="1"/>
</dbReference>
<dbReference type="GO" id="GO:0045505">
    <property type="term" value="F:dynein intermediate chain binding"/>
    <property type="evidence" value="ECO:0007669"/>
    <property type="project" value="InterPro"/>
</dbReference>
<feature type="compositionally biased region" description="Low complexity" evidence="15">
    <location>
        <begin position="144"/>
        <end position="153"/>
    </location>
</feature>
<protein>
    <submittedName>
        <fullName evidence="17">Dynein heavy chain 10 axonemal</fullName>
    </submittedName>
</protein>
<proteinExistence type="inferred from homology"/>
<dbReference type="GO" id="GO:0070286">
    <property type="term" value="P:axonemal dynein complex assembly"/>
    <property type="evidence" value="ECO:0007669"/>
    <property type="project" value="UniProtKB-ARBA"/>
</dbReference>
<reference evidence="17" key="1">
    <citation type="submission" date="2019-05" db="EMBL/GenBank/DDBJ databases">
        <title>Annotation for the trematode Fasciolopsis buski.</title>
        <authorList>
            <person name="Choi Y.-J."/>
        </authorList>
    </citation>
    <scope>NUCLEOTIDE SEQUENCE</scope>
    <source>
        <strain evidence="17">HT</strain>
        <tissue evidence="17">Whole worm</tissue>
    </source>
</reference>
<dbReference type="PANTHER" id="PTHR22878:SF63">
    <property type="entry name" value="DYNEIN AXONEMAL HEAVY CHAIN 10"/>
    <property type="match status" value="1"/>
</dbReference>
<evidence type="ECO:0000256" key="2">
    <source>
        <dbReference type="ARBA" id="ARBA00008887"/>
    </source>
</evidence>
<dbReference type="InterPro" id="IPR041589">
    <property type="entry name" value="DNAH3_AAA_lid_1"/>
</dbReference>
<feature type="compositionally biased region" description="Low complexity" evidence="15">
    <location>
        <begin position="289"/>
        <end position="303"/>
    </location>
</feature>
<evidence type="ECO:0000256" key="6">
    <source>
        <dbReference type="ARBA" id="ARBA00022741"/>
    </source>
</evidence>
<dbReference type="InterPro" id="IPR042228">
    <property type="entry name" value="Dynein_linker_3"/>
</dbReference>
<keyword evidence="9 14" id="KW-0175">Coiled coil</keyword>
<dbReference type="InterPro" id="IPR024317">
    <property type="entry name" value="Dynein_heavy_chain_D4_dom"/>
</dbReference>
<dbReference type="Gene3D" id="3.40.50.300">
    <property type="entry name" value="P-loop containing nucleotide triphosphate hydrolases"/>
    <property type="match status" value="5"/>
</dbReference>
<dbReference type="Gene3D" id="1.10.287.2620">
    <property type="match status" value="1"/>
</dbReference>
<keyword evidence="12" id="KW-0206">Cytoskeleton</keyword>
<dbReference type="Pfam" id="PF12781">
    <property type="entry name" value="AAA_9"/>
    <property type="match status" value="1"/>
</dbReference>
<dbReference type="PANTHER" id="PTHR22878">
    <property type="entry name" value="DYNEIN HEAVY CHAIN 6, AXONEMAL-LIKE-RELATED"/>
    <property type="match status" value="1"/>
</dbReference>
<dbReference type="Pfam" id="PF03028">
    <property type="entry name" value="Dynein_heavy"/>
    <property type="match status" value="1"/>
</dbReference>
<evidence type="ECO:0000313" key="17">
    <source>
        <dbReference type="EMBL" id="KAA0194342.1"/>
    </source>
</evidence>
<dbReference type="GO" id="GO:0005524">
    <property type="term" value="F:ATP binding"/>
    <property type="evidence" value="ECO:0007669"/>
    <property type="project" value="UniProtKB-KW"/>
</dbReference>
<evidence type="ECO:0000256" key="1">
    <source>
        <dbReference type="ARBA" id="ARBA00004430"/>
    </source>
</evidence>
<dbReference type="FunFam" id="3.40.50.300:FF:000320">
    <property type="entry name" value="Dynein, axonemal, heavy chain 5"/>
    <property type="match status" value="1"/>
</dbReference>
<keyword evidence="7" id="KW-0067">ATP-binding</keyword>
<dbReference type="Gene3D" id="1.20.920.30">
    <property type="match status" value="1"/>
</dbReference>
<dbReference type="InterPro" id="IPR041658">
    <property type="entry name" value="AAA_lid_11"/>
</dbReference>
<accession>A0A8E0RY45</accession>
<dbReference type="Gene3D" id="1.20.920.20">
    <property type="match status" value="1"/>
</dbReference>
<feature type="region of interest" description="Disordered" evidence="15">
    <location>
        <begin position="144"/>
        <end position="164"/>
    </location>
</feature>
<comment type="similarity">
    <text evidence="2">Belongs to the dynein heavy chain family.</text>
</comment>
<dbReference type="InterPro" id="IPR024743">
    <property type="entry name" value="Dynein_HC_stalk"/>
</dbReference>
<keyword evidence="8" id="KW-0243">Dynein</keyword>
<dbReference type="InterPro" id="IPR013602">
    <property type="entry name" value="Dynein_heavy_linker"/>
</dbReference>
<keyword evidence="13" id="KW-0966">Cell projection</keyword>
<dbReference type="InterPro" id="IPR003593">
    <property type="entry name" value="AAA+_ATPase"/>
</dbReference>
<dbReference type="Gene3D" id="3.20.180.20">
    <property type="entry name" value="Dynein heavy chain, N-terminal domain 2"/>
    <property type="match status" value="1"/>
</dbReference>
<dbReference type="Pfam" id="PF18198">
    <property type="entry name" value="AAA_lid_11"/>
    <property type="match status" value="1"/>
</dbReference>
<evidence type="ECO:0000256" key="4">
    <source>
        <dbReference type="ARBA" id="ARBA00022701"/>
    </source>
</evidence>
<dbReference type="Pfam" id="PF12775">
    <property type="entry name" value="AAA_7"/>
    <property type="match status" value="1"/>
</dbReference>
<dbReference type="Pfam" id="PF08385">
    <property type="entry name" value="DHC_N1"/>
    <property type="match status" value="1"/>
</dbReference>
<dbReference type="GO" id="GO:0030286">
    <property type="term" value="C:dynein complex"/>
    <property type="evidence" value="ECO:0007669"/>
    <property type="project" value="UniProtKB-KW"/>
</dbReference>
<dbReference type="GO" id="GO:0005874">
    <property type="term" value="C:microtubule"/>
    <property type="evidence" value="ECO:0007669"/>
    <property type="project" value="UniProtKB-KW"/>
</dbReference>
<dbReference type="Pfam" id="PF08393">
    <property type="entry name" value="DHC_N2"/>
    <property type="match status" value="1"/>
</dbReference>
<dbReference type="Pfam" id="PF12774">
    <property type="entry name" value="AAA_6"/>
    <property type="match status" value="1"/>
</dbReference>
<dbReference type="Gene3D" id="1.10.8.720">
    <property type="entry name" value="Region D6 of dynein motor"/>
    <property type="match status" value="1"/>
</dbReference>
<dbReference type="Gene3D" id="1.20.140.100">
    <property type="entry name" value="Dynein heavy chain, N-terminal domain 2"/>
    <property type="match status" value="1"/>
</dbReference>
<keyword evidence="11" id="KW-0505">Motor protein</keyword>
<keyword evidence="5" id="KW-0677">Repeat</keyword>
<feature type="compositionally biased region" description="Low complexity" evidence="15">
    <location>
        <begin position="2343"/>
        <end position="2355"/>
    </location>
</feature>
<feature type="region of interest" description="Disordered" evidence="15">
    <location>
        <begin position="4241"/>
        <end position="4368"/>
    </location>
</feature>
<sequence>MSHDSNRAFLSIVTKHLNFNDPTGAIDEFLSRSPSPHLSLLKDLLGTSNNSSNSDPYGTPFGLAFYKSIVNDRRLFKVPTSCGTTVLQKQKTPSDSAQASFTEAGTYTVLGISDIGRPPPRRSTSADIMLQKMSSVRESVISSNGAAGSLGSSDTDGGAVGGTHQATPSQYMLVARMYPRESLMATPLSMFGSGQMADECETRMYFYAIRNCHSRSNTDALMRTRQANDLPPSFSAQITTGCLRGSLLDCAHRVFRKVYLRLLAYYGQRRELYSDGESYEGSHSKHDSGSGMSRSGGSPNTAAGSGGGGGSPGRENEVTELSADSHGSDRGESSKHSTSGNVEDTQRLRDEFSVTLFKFSTVLEETITALQGVFNLEEPDFMPSDSYPIDPPRDFAMIPKISRLFRVWDEQINQVLTNLDKPRPISSGPLEEVDYWRYRCKVLTAVAEALRTKTARWVINAWSTLNPDAEPYSRGAEIKALMLEAKDNSSQSIRVILREVKSAIRMLTLFEDTYLQERQLVEATSQDNRWEFDRKILFGDIHYMKKILTDIFDMAKDLPCPFLPKNEKIWLKVKGEFEDHASMIDAKAKNFINDYFAHIRGPTSAFDLLEKFKSVKARAAITCLLKDKYRDVLRSFGNELFKVEMKFKEMRETPLLAHYLPPISGSISWTRLIMSTVKASILRFVNSQPDILDEDEGKAVKGRYVSLADELRKYEFSRHKSWETEVNAIVSPRLSQPILYKHTNQILYDQKVRAIVPPPTWWAGAKGETGTVLTPPTPPQAQMIRQFFTDPAAAAGTITRTFSSHLQRNHGSAVSWTSQGERTSFGANPAAQEGDTLSLFSLRLRLKRAENHIKEVDRCFDILECIGTLISRAQMFKEREGGQLVSAKEYMDYAESCRENDMEELANQITTMATSCLGKLEEALFDTNTGRRAEMYPIYQRFEVMILFRLLEMVLRNMWSFVNALGGRQPIFYIDVMLVNSDVVLYPVSADLYKWMTQTLRGCIESCRYFLRWKHGTCEPCPAIRSEGDEMITFNYVQELERCPEIREPDAAFNQRVQMLNRNVVDFLRGLARYSILWHQDKQNVVEKWLHAKNQTTRDFEMRIIYLCLRWKNLDRLIGPKRTVHLGAIALRLSSFFLNVTSNLRDWIRIYMRYLYEAAEHHYDTVVKMILAKRRVLQKRPTSLTEMKELLSVMAEIRGGACEVIDDLLQKVAERMRIIRLYADSIPETMWNCSTTLRRRWNAILKLSAGMTKNVAPFKAHFAVGIADEIKAFRKRVRAFVDSYKTSGPGNESEDLDKGVASLAQFVAECDVLDARRVDLLSSERLLDLPISTYPELKEMRAELQKLKPIYELYMEQKSARQDWACILWKDAKIPELVASMRDFIARFRQRPRKMRALPAAKVLSNTLKNFQESLLLIQNLKDDAMRDRHWKQLMEKTGISFDMDPQTFTLERVFAMQLHEFSDVISTVVNNAQREVLIEMQLEDIKNTWLEMKFVLTAYTKCNREPCYVLGAVDEPTQCMEDHMMSLQSIGASRFATPFITIVRQWEKDLTVVSDTLDLWITVQQRWMYLEAIFMGGDVAKQLPQEAKRFETIDKMFRKIMKQTQETQFVMRSCLADHRLETLRALEQELELCQKALNDYLDGKRNAFPRFYFISDDEVLNILGGKEAEAIQEHIMFDNIGKLRFTYSSHSSDVSVTALISFEGEMMEFKRGMVVLAASQIWFTWEVEDVFRSFKTGNRSAMKEYDKKLEEQLSEMVYRIRTDLSRNDMKKLETVLILDVHSKDMVEKFIRDSIMAPDEFGWESQLRFYWALSLYLGGAPAGPAGTGKTETIKDLAKAIGLLCVVTNCGENMDYKSFAKLLSGLCRSGAWGCFDEFNRIEVSVLSVVSSQIKSIQNALQAKAITFQFEGVEVPLDQRVGIFITMNPGYAGRTELPESLKALFRPVVVIVPDLEYICEIMLFSQGFLTARDLAKKMTALYRLAKEQLSQQYHYDFGLRALRSLLVMAGHMRRTSPSLREDQLLMRALRDSNMPKLVHEDVPLFMGLIQDLFPGIEFEAAPMIAQLADATRDVLRHFHYTEVDEQVGLITGVNTKNFTINPKDRSVNDLYGFLDPATREWLDGLLSFLFRMINQVTEAVERRFLTFDGDVDALWIENMNSVMDDNKLLTLVNGERIRLQPYCSLLFEYVPVIMDYLFDGVLPTSISRLMNTTTTGTDDTNKDGHDGGPGRGGKDQGGTASGRKFKMVVPLVRMNVIIQLCTMLRSQLDIGSIPGSEKSGYDKQQRATEVDATGEASGMADGTAMSVGTLAPSPTLFGHSNTPGSVAQEPSPSVPSASPPPGPQPTSATPSLAALASQGPSRESQEELGLDSPDVLECVFIFCLGLAITGTLSFADQRIIDSLIRALASLPQMDEGPEGQVRVGALPSHYPMLTDYMFNVETFSWVSWKRLVPCYVHDTSIPFTRILVPTVESVKLNWIVKEHLKLRSPLLIVGETGTSKTATIESTMRSLDMDTTSTLFLNFSSRTTANDARSMINANVEKRAKGVYGPIPGKTLVVFIDDMNMPKEDDYGTQQPIALLRVIIGRHGMYQQGSDLSWRSLKDMTYVAAIGPPGGGRQSLDPRFVSLFTVYHALPPSDDSAFTIFGSVLLGHLSNGFTRKLMSYVDQFTNLSLRVYKEIRDELLPTPLKFHYTFNLRELSRLLQGLLQSSSDRFKGPKKFLRLWRHECIRVFRDRVVDEGDMAVVNQIIQTSMNDVFPDEASYAVLDPILFGDYWAAASEEDARLYEDMQDYEVCKAVVEEVNNPTACIPLQLLFNYRETEGNMDIVLFNDALEHLGAIHRIIRLDGGNALLVGVSGSGKKCLACLGAYIANAKTYEIVLRRGYGENEFRDDLKKLYTSMSTSKSDFMFLVCEDHIRDESFLELINNMLTTGFVSALFTEDEKDALQQAIWAEAEARIRTEAMASGMLNVPVNKETVWDYFKSDCASRLHIVLCMNPTGDNLRTRCRDFPGITKCTTIDWYFPWPEQALYAVACSLIDPKFSQVPPTHWEAVVTNVVNIHRSVENASADFKRQLRRINYVTATNYILFINGFLKLLESKTSENIAQQKRLQGGLEKLHETAIQIDQLNVKLAVQKVVLEEKTTSCESLMGEINESTEVATAKKTQAQEKSVELGKQAKIIVAEKAEAEAALAEALPAVEAARRALDELEKNDVTEIRAFATPPKPVQMVGEALCHVLQSSEISWKAARGLMADANFISSLQQMDVEQIPVKNIQNLKDLIAKRKVTYEDVRSASKAGGGFYKFILAVVTFHDVAREVRPKRERVRALEREYNKAKRDLQKLNDEVASLEDMLEKLRRQFASAQIEMENLKKEMDVMRRQLMAAEKLTEGLGSEKERWIQEVASLGREQKCILGNSLIASAFLCYLGPFTTEFRDRLLVRDWLSSILQDAIPMSDDFQVTQMLGSDVEVALWNSQGLPSDELSIQNAILTTKGPTCPITTQNDPNFLRTLEHAIKLGLPCMIEGVEEYLDPAMNNIIARNIRKEKGREIVMMGDREVEYDQNFRLYIVTKLANPHFSATLYSRALVINYTVTLTGLEGQLLSALVKHEHHELEERREALILETSENKRILKELEDRLLLELATQTGNILDNWELIGTLEDTKNKAVDVSKQLAQAAIVAKDVERQRDSFRPAARRGAILFFVLSDLSMVGPMYQFSLSSYLTVFLKALKKAMPHSSLPKRLSNIKNALTYATYCYGCMGIFEEHKLLLSFELALRLQQDENLIRPKELAFLVRGNVALVENSFIPPHSWIPENVWRDVIYLACFLPRRFRRLPKDVRNNGEVWRKWFDAKNPEALHFPERFAKLSPFVRLCLIRCWRMDRMQSAISHYVIRVLGKQYVEPPITNLADVLASTTPVIPIVLIVQPGSDPQSQLASLAQSLELGHNRIKYLSMGQGQEPHAESLFVQCATRGNWLLLQNCHLLIGFISTLEKMLDELSKPHPDFRLWITTEMVSNFPIGMLQRSYKVVMEPPSGLRQNLVSGLSKLSHEQFVSCPHPNYRACLFTLIFLHSVLQERRRFGKLGWNVSYDFSDSDFLVSLRIIQISLNKSHETKSEISWDTIKYLIGEVMYGGRTIDNYDRRVLTTYMDEYFGDFLFDTFQPFRFYRDEKIEYFIPEEPAGFANYKDLYLEYVSHLPGSHKPEVLGLHPNAAIGYSVRFARNLWSSLLMLLPETESVGGIPSAQRMNQVAASANPQASAGEQQGSSSVTDNQMRRASIRSQPDQSDAGTVDVSGRTNQDVVTSTTDTDQGGGSGTRGGRGTSDGLPTDQSSGHAAESVDAGIGYDNSDDDDYDDDSEDLDREEEMSELGGRRRAMSVSISLSGRPSMLPGVETSSGAGAVTGASSSRELMIGRMADSLLNRLPPLFDVDGLRKKHMGTEISPTIVVLMQELDSYL</sequence>
<dbReference type="EMBL" id="LUCM01004439">
    <property type="protein sequence ID" value="KAA0194342.1"/>
    <property type="molecule type" value="Genomic_DNA"/>
</dbReference>
<evidence type="ECO:0000256" key="15">
    <source>
        <dbReference type="SAM" id="MobiDB-lite"/>
    </source>
</evidence>
<feature type="region of interest" description="Disordered" evidence="15">
    <location>
        <begin position="2210"/>
        <end position="2239"/>
    </location>
</feature>
<dbReference type="InterPro" id="IPR004273">
    <property type="entry name" value="Dynein_heavy_D6_P-loop"/>
</dbReference>
<dbReference type="Gene3D" id="6.10.140.1060">
    <property type="match status" value="1"/>
</dbReference>
<feature type="compositionally biased region" description="Basic and acidic residues" evidence="15">
    <location>
        <begin position="2277"/>
        <end position="2287"/>
    </location>
</feature>
<evidence type="ECO:0000256" key="11">
    <source>
        <dbReference type="ARBA" id="ARBA00023175"/>
    </source>
</evidence>
<dbReference type="InterPro" id="IPR013594">
    <property type="entry name" value="Dynein_heavy_tail"/>
</dbReference>
<keyword evidence="3" id="KW-0963">Cytoplasm</keyword>
<keyword evidence="10" id="KW-0969">Cilium</keyword>
<dbReference type="FunFam" id="1.10.8.1220:FF:000001">
    <property type="entry name" value="Dynein axonemal heavy chain 5"/>
    <property type="match status" value="1"/>
</dbReference>
<feature type="coiled-coil region" evidence="14">
    <location>
        <begin position="3315"/>
        <end position="3384"/>
    </location>
</feature>
<dbReference type="Gene3D" id="1.10.8.1220">
    <property type="match status" value="1"/>
</dbReference>
<feature type="domain" description="AAA+ ATPase" evidence="16">
    <location>
        <begin position="1815"/>
        <end position="1953"/>
    </location>
</feature>
<feature type="region of interest" description="Disordered" evidence="15">
    <location>
        <begin position="275"/>
        <end position="344"/>
    </location>
</feature>
<comment type="subcellular location">
    <subcellularLocation>
        <location evidence="1">Cytoplasm</location>
        <location evidence="1">Cytoskeleton</location>
        <location evidence="1">Cilium axoneme</location>
    </subcellularLocation>
</comment>
<feature type="region of interest" description="Disordered" evidence="15">
    <location>
        <begin position="2271"/>
        <end position="2366"/>
    </location>
</feature>
<feature type="compositionally biased region" description="Gly residues" evidence="15">
    <location>
        <begin position="4303"/>
        <end position="4315"/>
    </location>
</feature>
<evidence type="ECO:0000256" key="5">
    <source>
        <dbReference type="ARBA" id="ARBA00022737"/>
    </source>
</evidence>
<dbReference type="Proteomes" id="UP000728185">
    <property type="component" value="Unassembled WGS sequence"/>
</dbReference>
<dbReference type="Gene3D" id="1.10.472.130">
    <property type="match status" value="1"/>
</dbReference>
<evidence type="ECO:0000259" key="16">
    <source>
        <dbReference type="SMART" id="SM00382"/>
    </source>
</evidence>
<feature type="compositionally biased region" description="Low complexity" evidence="15">
    <location>
        <begin position="2323"/>
        <end position="2334"/>
    </location>
</feature>
<dbReference type="InterPro" id="IPR035699">
    <property type="entry name" value="AAA_6"/>
</dbReference>
<dbReference type="InterPro" id="IPR042219">
    <property type="entry name" value="AAA_lid_11_sf"/>
</dbReference>
<dbReference type="SUPFAM" id="SSF52540">
    <property type="entry name" value="P-loop containing nucleoside triphosphate hydrolases"/>
    <property type="match status" value="3"/>
</dbReference>
<dbReference type="GO" id="GO:0051959">
    <property type="term" value="F:dynein light intermediate chain binding"/>
    <property type="evidence" value="ECO:0007669"/>
    <property type="project" value="InterPro"/>
</dbReference>
<evidence type="ECO:0000256" key="10">
    <source>
        <dbReference type="ARBA" id="ARBA00023069"/>
    </source>
</evidence>
<dbReference type="Pfam" id="PF12780">
    <property type="entry name" value="AAA_8"/>
    <property type="match status" value="1"/>
</dbReference>
<dbReference type="InterPro" id="IPR035706">
    <property type="entry name" value="AAA_9"/>
</dbReference>
<dbReference type="InterPro" id="IPR043157">
    <property type="entry name" value="Dynein_AAA1S"/>
</dbReference>
<feature type="domain" description="AAA+ ATPase" evidence="16">
    <location>
        <begin position="2484"/>
        <end position="2655"/>
    </location>
</feature>
<keyword evidence="4" id="KW-0493">Microtubule</keyword>
<evidence type="ECO:0000256" key="12">
    <source>
        <dbReference type="ARBA" id="ARBA00023212"/>
    </source>
</evidence>
<feature type="compositionally biased region" description="Low complexity" evidence="15">
    <location>
        <begin position="4250"/>
        <end position="4261"/>
    </location>
</feature>
<feature type="compositionally biased region" description="Polar residues" evidence="15">
    <location>
        <begin position="4272"/>
        <end position="4281"/>
    </location>
</feature>
<evidence type="ECO:0000256" key="13">
    <source>
        <dbReference type="ARBA" id="ARBA00023273"/>
    </source>
</evidence>
<dbReference type="FunFam" id="1.20.920.30:FF:000002">
    <property type="entry name" value="Dynein axonemal heavy chain 3"/>
    <property type="match status" value="1"/>
</dbReference>
<dbReference type="FunFam" id="3.40.50.300:FF:000063">
    <property type="entry name" value="dynein heavy chain 6, axonemal"/>
    <property type="match status" value="1"/>
</dbReference>
<feature type="compositionally biased region" description="Acidic residues" evidence="15">
    <location>
        <begin position="4340"/>
        <end position="4360"/>
    </location>
</feature>
<dbReference type="Pfam" id="PF17857">
    <property type="entry name" value="AAA_lid_1"/>
    <property type="match status" value="1"/>
</dbReference>
<dbReference type="FunFam" id="1.10.8.710:FF:000001">
    <property type="entry name" value="Dynein axonemal heavy chain 2"/>
    <property type="match status" value="1"/>
</dbReference>
<keyword evidence="18" id="KW-1185">Reference proteome</keyword>
<dbReference type="InterPro" id="IPR041466">
    <property type="entry name" value="Dynein_AAA5_ext"/>
</dbReference>
<evidence type="ECO:0000256" key="7">
    <source>
        <dbReference type="ARBA" id="ARBA00022840"/>
    </source>
</evidence>
<dbReference type="Gene3D" id="1.10.8.710">
    <property type="match status" value="1"/>
</dbReference>
<dbReference type="Pfam" id="PF12777">
    <property type="entry name" value="MT"/>
    <property type="match status" value="1"/>
</dbReference>
<comment type="caution">
    <text evidence="17">The sequence shown here is derived from an EMBL/GenBank/DDBJ whole genome shotgun (WGS) entry which is preliminary data.</text>
</comment>
<keyword evidence="6" id="KW-0547">Nucleotide-binding</keyword>
<name>A0A8E0RY45_9TREM</name>
<dbReference type="InterPro" id="IPR026983">
    <property type="entry name" value="DHC"/>
</dbReference>
<dbReference type="FunFam" id="1.20.140.100:FF:000001">
    <property type="entry name" value="dynein heavy chain 17, axonemal"/>
    <property type="match status" value="1"/>
</dbReference>
<dbReference type="GO" id="GO:0060294">
    <property type="term" value="P:cilium movement involved in cell motility"/>
    <property type="evidence" value="ECO:0007669"/>
    <property type="project" value="UniProtKB-ARBA"/>
</dbReference>
<evidence type="ECO:0000256" key="14">
    <source>
        <dbReference type="SAM" id="Coils"/>
    </source>
</evidence>
<dbReference type="InterPro" id="IPR027417">
    <property type="entry name" value="P-loop_NTPase"/>
</dbReference>
<dbReference type="OrthoDB" id="10251809at2759"/>
<feature type="compositionally biased region" description="Basic and acidic residues" evidence="15">
    <location>
        <begin position="326"/>
        <end position="335"/>
    </location>
</feature>